<dbReference type="PANTHER" id="PTHR43706:SF45">
    <property type="entry name" value="NADH DEHYDROGENASE-LIKE PROTEIN RV1812C"/>
    <property type="match status" value="1"/>
</dbReference>
<feature type="domain" description="FAD/NAD(P)-binding" evidence="6">
    <location>
        <begin position="8"/>
        <end position="338"/>
    </location>
</feature>
<evidence type="ECO:0000256" key="1">
    <source>
        <dbReference type="ARBA" id="ARBA00005272"/>
    </source>
</evidence>
<dbReference type="PANTHER" id="PTHR43706">
    <property type="entry name" value="NADH DEHYDROGENASE"/>
    <property type="match status" value="1"/>
</dbReference>
<name>A0A852SSI4_9MICO</name>
<evidence type="ECO:0000256" key="3">
    <source>
        <dbReference type="ARBA" id="ARBA00022827"/>
    </source>
</evidence>
<dbReference type="EC" id="1.6.99.3" evidence="7"/>
<proteinExistence type="inferred from homology"/>
<sequence>MRTGGIARVLILGGGYGGLMAARLLQRHVDRDLEVTVVDPNTYMTYQPLLPEVAGGHVAPRDVTVPLGRTLRRCRVLQASVTGVDSGSRSVSLRAADGSESTLGYDELIVAMGAISRVFPTPGLQEHGIGFKTVEEAAFLHDHVIEQVERAAGTDDPAERAKALTFLVVGGGYTGVEGLSELADLSVKAVAQHDHLSRKDIRWVLVEALDRVAPEVGPELSRWTLGHLREKGIDVRLETTVKSVEDAVVELSTGESFAAGTVIWTAGVQPNPVLDATDLPRGPKGHLMADASLRVVREDGTPVPGVWAVGDIAQIPDLTAESQPAYYPPNAQNAMRQGPVAARNVLADLAGREPEEYRHVSLGTVASYGIGDGAANIKGVRLNGLPAWLAHRSYHLLALPTLGRKTRVLLGWIAEAVAGRELVALPAVRHPKRAFDGSFKALAAAAAKKRKSS</sequence>
<keyword evidence="5" id="KW-0520">NAD</keyword>
<dbReference type="PRINTS" id="PR00368">
    <property type="entry name" value="FADPNR"/>
</dbReference>
<dbReference type="InterPro" id="IPR045024">
    <property type="entry name" value="NDH-2"/>
</dbReference>
<dbReference type="AlphaFoldDB" id="A0A852SSI4"/>
<evidence type="ECO:0000256" key="2">
    <source>
        <dbReference type="ARBA" id="ARBA00022630"/>
    </source>
</evidence>
<comment type="similarity">
    <text evidence="1">Belongs to the NADH dehydrogenase family.</text>
</comment>
<protein>
    <submittedName>
        <fullName evidence="7">NADH dehydrogenase</fullName>
        <ecNumber evidence="7">1.6.99.3</ecNumber>
    </submittedName>
</protein>
<evidence type="ECO:0000313" key="8">
    <source>
        <dbReference type="Proteomes" id="UP000549913"/>
    </source>
</evidence>
<organism evidence="7 8">
    <name type="scientific">Herbiconiux flava</name>
    <dbReference type="NCBI Taxonomy" id="881268"/>
    <lineage>
        <taxon>Bacteria</taxon>
        <taxon>Bacillati</taxon>
        <taxon>Actinomycetota</taxon>
        <taxon>Actinomycetes</taxon>
        <taxon>Micrococcales</taxon>
        <taxon>Microbacteriaceae</taxon>
        <taxon>Herbiconiux</taxon>
    </lineage>
</organism>
<dbReference type="PRINTS" id="PR00411">
    <property type="entry name" value="PNDRDTASEI"/>
</dbReference>
<comment type="caution">
    <text evidence="7">The sequence shown here is derived from an EMBL/GenBank/DDBJ whole genome shotgun (WGS) entry which is preliminary data.</text>
</comment>
<reference evidence="7 8" key="1">
    <citation type="submission" date="2020-07" db="EMBL/GenBank/DDBJ databases">
        <title>Sequencing the genomes of 1000 actinobacteria strains.</title>
        <authorList>
            <person name="Klenk H.-P."/>
        </authorList>
    </citation>
    <scope>NUCLEOTIDE SEQUENCE [LARGE SCALE GENOMIC DNA]</scope>
    <source>
        <strain evidence="7 8">DSM 26474</strain>
    </source>
</reference>
<dbReference type="EMBL" id="JACCBM010000001">
    <property type="protein sequence ID" value="NYD71733.1"/>
    <property type="molecule type" value="Genomic_DNA"/>
</dbReference>
<keyword evidence="3" id="KW-0274">FAD</keyword>
<accession>A0A852SSI4</accession>
<evidence type="ECO:0000256" key="4">
    <source>
        <dbReference type="ARBA" id="ARBA00023002"/>
    </source>
</evidence>
<gene>
    <name evidence="7" type="ORF">BJ984_002891</name>
</gene>
<keyword evidence="8" id="KW-1185">Reference proteome</keyword>
<evidence type="ECO:0000259" key="6">
    <source>
        <dbReference type="Pfam" id="PF07992"/>
    </source>
</evidence>
<dbReference type="Gene3D" id="3.50.50.100">
    <property type="match status" value="1"/>
</dbReference>
<dbReference type="Proteomes" id="UP000549913">
    <property type="component" value="Unassembled WGS sequence"/>
</dbReference>
<dbReference type="Pfam" id="PF07992">
    <property type="entry name" value="Pyr_redox_2"/>
    <property type="match status" value="1"/>
</dbReference>
<keyword evidence="2" id="KW-0285">Flavoprotein</keyword>
<evidence type="ECO:0000256" key="5">
    <source>
        <dbReference type="ARBA" id="ARBA00023027"/>
    </source>
</evidence>
<dbReference type="InterPro" id="IPR023753">
    <property type="entry name" value="FAD/NAD-binding_dom"/>
</dbReference>
<dbReference type="SUPFAM" id="SSF51905">
    <property type="entry name" value="FAD/NAD(P)-binding domain"/>
    <property type="match status" value="1"/>
</dbReference>
<dbReference type="InterPro" id="IPR036188">
    <property type="entry name" value="FAD/NAD-bd_sf"/>
</dbReference>
<dbReference type="GO" id="GO:0003954">
    <property type="term" value="F:NADH dehydrogenase activity"/>
    <property type="evidence" value="ECO:0007669"/>
    <property type="project" value="InterPro"/>
</dbReference>
<dbReference type="RefSeq" id="WP_179548618.1">
    <property type="nucleotide sequence ID" value="NZ_BSEW01000002.1"/>
</dbReference>
<evidence type="ECO:0000313" key="7">
    <source>
        <dbReference type="EMBL" id="NYD71733.1"/>
    </source>
</evidence>
<keyword evidence="4 7" id="KW-0560">Oxidoreductase</keyword>